<dbReference type="SUPFAM" id="SSF55073">
    <property type="entry name" value="Nucleotide cyclase"/>
    <property type="match status" value="1"/>
</dbReference>
<comment type="subcellular location">
    <subcellularLocation>
        <location evidence="1">Cytoplasm</location>
        <location evidence="1">Cytoskeleton</location>
        <location evidence="1">Cilium axoneme</location>
    </subcellularLocation>
</comment>
<keyword evidence="4" id="KW-0472">Membrane</keyword>
<sequence>MLVLALSESTNLGQRLHLTSCHMYIHHIPLYLLLLILLASSVATASDACLRASPEEQQKALVDVYAAWKGPDWHNRDGWLDTKLECKLEGTQFPAHCCWHGIKCCLSSTCPETEHPDVNRCGCEPGLVWEINLDSNNLVGSFTSFDHRAFACALHKLKLSDNSLRGEISQDIEVYNHLFSVELQSNKLQGSLPEGIGRIPSLRHLHLSSNSLEGTVPPSICGNTSRLSSLAIEDNNFSGPLDLSQCQKLVFLAATGNRILPNLKADLPELQSGFFGDNGLQGVLPNDIFAKVAPNLEQLGLSKNFISGRLPEMSRYSLKRILLDKNRLFGAIPDSWSRMAHPYTLVHLDTNYLSCCGIKPLSAQKLMETNKTLRIDEVYGGVDYSAPLLPPFLELSDQLEPVNVNGIQSFKAAGMRCPILKLTGQDDSSATSLDWSLDPSYYMFAKCECEEGLRLVNLTKPGRISYFECQVPQLIKSSSGSEEDHSKWIEDYPWVVVVVVFVGCGLLVALSFVLYLYKGKALMRKLRNLKKRAHGLPKSGPFTVVVTDIQGWTALCAEHPELSMKVLSIHNSILRKAQWMNFGSTHETEGDSFTIVFYDAKDAAAFCLQAQQMLSMQQWPSPQPQPDLLTAGHVSTNEESTGPVMKVYDNPLSKLSMIKGASTPGVSKLASYARSSQMMPHQQNCEQGRPACFNVQVRMGMASGVLQPGRRLHGHPTIEKAKEVSDTAAGGQILMDGSTYAGIKDDLGELGTVDAEGLHPDQVRWKRVATWSAWFLCWFLNPPGWEDERAVTLDMGCYVKPEEQEVEVPHTSSGDGPSLRHLRPSPSDLHLFQILTPFNAECSKEWGGMLRMKNELVLKDSLSKGYFDAPGSAVQEL</sequence>
<organism evidence="6">
    <name type="scientific">Dunaliella tertiolecta</name>
    <name type="common">Green alga</name>
    <dbReference type="NCBI Taxonomy" id="3047"/>
    <lineage>
        <taxon>Eukaryota</taxon>
        <taxon>Viridiplantae</taxon>
        <taxon>Chlorophyta</taxon>
        <taxon>core chlorophytes</taxon>
        <taxon>Chlorophyceae</taxon>
        <taxon>CS clade</taxon>
        <taxon>Chlamydomonadales</taxon>
        <taxon>Dunaliellaceae</taxon>
        <taxon>Dunaliella</taxon>
    </lineage>
</organism>
<proteinExistence type="predicted"/>
<keyword evidence="3" id="KW-0677">Repeat</keyword>
<evidence type="ECO:0000313" key="6">
    <source>
        <dbReference type="EMBL" id="CAE0497907.1"/>
    </source>
</evidence>
<dbReference type="Pfam" id="PF00560">
    <property type="entry name" value="LRR_1"/>
    <property type="match status" value="1"/>
</dbReference>
<feature type="chain" id="PRO_5031376837" description="Guanylate cyclase domain-containing protein" evidence="5">
    <location>
        <begin position="46"/>
        <end position="877"/>
    </location>
</feature>
<dbReference type="InterPro" id="IPR032675">
    <property type="entry name" value="LRR_dom_sf"/>
</dbReference>
<keyword evidence="4" id="KW-1133">Transmembrane helix</keyword>
<evidence type="ECO:0000256" key="1">
    <source>
        <dbReference type="ARBA" id="ARBA00004430"/>
    </source>
</evidence>
<dbReference type="PANTHER" id="PTHR48056">
    <property type="entry name" value="LRR RECEPTOR-LIKE SERINE/THREONINE-PROTEIN KINASE-RELATED"/>
    <property type="match status" value="1"/>
</dbReference>
<dbReference type="InterPro" id="IPR029787">
    <property type="entry name" value="Nucleotide_cyclase"/>
</dbReference>
<name>A0A7S3VP75_DUNTE</name>
<protein>
    <recommendedName>
        <fullName evidence="7">Guanylate cyclase domain-containing protein</fullName>
    </recommendedName>
</protein>
<evidence type="ECO:0008006" key="7">
    <source>
        <dbReference type="Google" id="ProtNLM"/>
    </source>
</evidence>
<dbReference type="GO" id="GO:0033612">
    <property type="term" value="F:receptor serine/threonine kinase binding"/>
    <property type="evidence" value="ECO:0007669"/>
    <property type="project" value="TreeGrafter"/>
</dbReference>
<evidence type="ECO:0000256" key="3">
    <source>
        <dbReference type="ARBA" id="ARBA00022737"/>
    </source>
</evidence>
<feature type="signal peptide" evidence="5">
    <location>
        <begin position="1"/>
        <end position="45"/>
    </location>
</feature>
<dbReference type="GO" id="GO:0005930">
    <property type="term" value="C:axoneme"/>
    <property type="evidence" value="ECO:0007669"/>
    <property type="project" value="UniProtKB-SubCell"/>
</dbReference>
<reference evidence="6" key="1">
    <citation type="submission" date="2021-01" db="EMBL/GenBank/DDBJ databases">
        <authorList>
            <person name="Corre E."/>
            <person name="Pelletier E."/>
            <person name="Niang G."/>
            <person name="Scheremetjew M."/>
            <person name="Finn R."/>
            <person name="Kale V."/>
            <person name="Holt S."/>
            <person name="Cochrane G."/>
            <person name="Meng A."/>
            <person name="Brown T."/>
            <person name="Cohen L."/>
        </authorList>
    </citation>
    <scope>NUCLEOTIDE SEQUENCE</scope>
    <source>
        <strain evidence="6">CCMP1320</strain>
    </source>
</reference>
<dbReference type="Gene3D" id="3.80.10.10">
    <property type="entry name" value="Ribonuclease Inhibitor"/>
    <property type="match status" value="1"/>
</dbReference>
<feature type="transmembrane region" description="Helical" evidence="4">
    <location>
        <begin position="492"/>
        <end position="517"/>
    </location>
</feature>
<dbReference type="InterPro" id="IPR001611">
    <property type="entry name" value="Leu-rich_rpt"/>
</dbReference>
<keyword evidence="5" id="KW-0732">Signal</keyword>
<keyword evidence="2" id="KW-0433">Leucine-rich repeat</keyword>
<evidence type="ECO:0000256" key="5">
    <source>
        <dbReference type="SAM" id="SignalP"/>
    </source>
</evidence>
<dbReference type="AlphaFoldDB" id="A0A7S3VP75"/>
<gene>
    <name evidence="6" type="ORF">DTER00134_LOCUS12980</name>
</gene>
<dbReference type="SUPFAM" id="SSF52058">
    <property type="entry name" value="L domain-like"/>
    <property type="match status" value="1"/>
</dbReference>
<dbReference type="Gene3D" id="3.30.70.1230">
    <property type="entry name" value="Nucleotide cyclase"/>
    <property type="match status" value="1"/>
</dbReference>
<dbReference type="InterPro" id="IPR050647">
    <property type="entry name" value="Plant_LRR-RLKs"/>
</dbReference>
<keyword evidence="4" id="KW-0812">Transmembrane</keyword>
<dbReference type="EMBL" id="HBIP01021719">
    <property type="protein sequence ID" value="CAE0497907.1"/>
    <property type="molecule type" value="Transcribed_RNA"/>
</dbReference>
<evidence type="ECO:0000256" key="4">
    <source>
        <dbReference type="SAM" id="Phobius"/>
    </source>
</evidence>
<accession>A0A7S3VP75</accession>
<evidence type="ECO:0000256" key="2">
    <source>
        <dbReference type="ARBA" id="ARBA00022614"/>
    </source>
</evidence>
<dbReference type="FunFam" id="3.80.10.10:FF:000041">
    <property type="entry name" value="LRR receptor-like serine/threonine-protein kinase ERECTA"/>
    <property type="match status" value="1"/>
</dbReference>
<dbReference type="PANTHER" id="PTHR48056:SF57">
    <property type="entry name" value="LEUCINE-RICH REPEAT-CONTAINING N-TERMINAL PLANT-TYPE DOMAIN-CONTAINING PROTEIN"/>
    <property type="match status" value="1"/>
</dbReference>